<evidence type="ECO:0000256" key="1">
    <source>
        <dbReference type="SAM" id="MobiDB-lite"/>
    </source>
</evidence>
<dbReference type="VEuPathDB" id="TrichDB:TVAG_162630"/>
<dbReference type="KEGG" id="tva:4748934"/>
<dbReference type="VEuPathDB" id="TrichDB:TVAGG3_0698620"/>
<accession>A2FV11</accession>
<feature type="compositionally biased region" description="Low complexity" evidence="1">
    <location>
        <begin position="178"/>
        <end position="190"/>
    </location>
</feature>
<dbReference type="Proteomes" id="UP000001542">
    <property type="component" value="Unassembled WGS sequence"/>
</dbReference>
<proteinExistence type="predicted"/>
<sequence length="444" mass="51792">MDHDKDKDKSNPIIVFDTNETDGQSNISIGYRQPSFIRLKGVLIPKGFDSLDEFQTCHVRVKVNSVRDISATTQTIQELLTKRNEQKWKEMGYDPMQIENSLNRQHSHTLFTNKENKNNLKDIKIFSSFSQLESFDLDSKPSNTDSKYQLMDITEEAEEEEPKKPIFRSLSSGLQFPNLELPESNSSVSSPEEEEDSDSYSDQTYVCFLDNGMPEHVYNILKHDPNTLVYKVLCGRTFPGLPYDIMNILTDELEYYATECADESHEATAYHVQSLIEELRRTADRSDLYVPPSNQATYQKKIKEFYNSFEAKVEYWDTQLFLNKDFQERSIKKLNENPKIKKQSKEYEDQLQFIQFQYDKALFAINRGQTENLERLKECIEKVQNGYTQVSMDLQVLHLSSRIMSRNRRITACSKVNKMRISTNSNPKIIRPQTPTYAFKLPRN</sequence>
<dbReference type="EMBL" id="DS114048">
    <property type="protein sequence ID" value="EAX91241.1"/>
    <property type="molecule type" value="Genomic_DNA"/>
</dbReference>
<dbReference type="RefSeq" id="XP_001304171.1">
    <property type="nucleotide sequence ID" value="XM_001304170.1"/>
</dbReference>
<evidence type="ECO:0000313" key="2">
    <source>
        <dbReference type="EMBL" id="EAX91241.1"/>
    </source>
</evidence>
<gene>
    <name evidence="2" type="ORF">TVAG_162630</name>
</gene>
<keyword evidence="3" id="KW-1185">Reference proteome</keyword>
<dbReference type="OrthoDB" id="10662225at2759"/>
<dbReference type="AlphaFoldDB" id="A2FV11"/>
<reference evidence="2" key="2">
    <citation type="journal article" date="2007" name="Science">
        <title>Draft genome sequence of the sexually transmitted pathogen Trichomonas vaginalis.</title>
        <authorList>
            <person name="Carlton J.M."/>
            <person name="Hirt R.P."/>
            <person name="Silva J.C."/>
            <person name="Delcher A.L."/>
            <person name="Schatz M."/>
            <person name="Zhao Q."/>
            <person name="Wortman J.R."/>
            <person name="Bidwell S.L."/>
            <person name="Alsmark U.C.M."/>
            <person name="Besteiro S."/>
            <person name="Sicheritz-Ponten T."/>
            <person name="Noel C.J."/>
            <person name="Dacks J.B."/>
            <person name="Foster P.G."/>
            <person name="Simillion C."/>
            <person name="Van de Peer Y."/>
            <person name="Miranda-Saavedra D."/>
            <person name="Barton G.J."/>
            <person name="Westrop G.D."/>
            <person name="Mueller S."/>
            <person name="Dessi D."/>
            <person name="Fiori P.L."/>
            <person name="Ren Q."/>
            <person name="Paulsen I."/>
            <person name="Zhang H."/>
            <person name="Bastida-Corcuera F.D."/>
            <person name="Simoes-Barbosa A."/>
            <person name="Brown M.T."/>
            <person name="Hayes R.D."/>
            <person name="Mukherjee M."/>
            <person name="Okumura C.Y."/>
            <person name="Schneider R."/>
            <person name="Smith A.J."/>
            <person name="Vanacova S."/>
            <person name="Villalvazo M."/>
            <person name="Haas B.J."/>
            <person name="Pertea M."/>
            <person name="Feldblyum T.V."/>
            <person name="Utterback T.R."/>
            <person name="Shu C.L."/>
            <person name="Osoegawa K."/>
            <person name="de Jong P.J."/>
            <person name="Hrdy I."/>
            <person name="Horvathova L."/>
            <person name="Zubacova Z."/>
            <person name="Dolezal P."/>
            <person name="Malik S.B."/>
            <person name="Logsdon J.M. Jr."/>
            <person name="Henze K."/>
            <person name="Gupta A."/>
            <person name="Wang C.C."/>
            <person name="Dunne R.L."/>
            <person name="Upcroft J.A."/>
            <person name="Upcroft P."/>
            <person name="White O."/>
            <person name="Salzberg S.L."/>
            <person name="Tang P."/>
            <person name="Chiu C.-H."/>
            <person name="Lee Y.-S."/>
            <person name="Embley T.M."/>
            <person name="Coombs G.H."/>
            <person name="Mottram J.C."/>
            <person name="Tachezy J."/>
            <person name="Fraser-Liggett C.M."/>
            <person name="Johnson P.J."/>
        </authorList>
    </citation>
    <scope>NUCLEOTIDE SEQUENCE [LARGE SCALE GENOMIC DNA]</scope>
    <source>
        <strain evidence="2">G3</strain>
    </source>
</reference>
<evidence type="ECO:0000313" key="3">
    <source>
        <dbReference type="Proteomes" id="UP000001542"/>
    </source>
</evidence>
<reference evidence="2" key="1">
    <citation type="submission" date="2006-10" db="EMBL/GenBank/DDBJ databases">
        <authorList>
            <person name="Amadeo P."/>
            <person name="Zhao Q."/>
            <person name="Wortman J."/>
            <person name="Fraser-Liggett C."/>
            <person name="Carlton J."/>
        </authorList>
    </citation>
    <scope>NUCLEOTIDE SEQUENCE</scope>
    <source>
        <strain evidence="2">G3</strain>
    </source>
</reference>
<name>A2FV11_TRIV3</name>
<feature type="region of interest" description="Disordered" evidence="1">
    <location>
        <begin position="176"/>
        <end position="201"/>
    </location>
</feature>
<organism evidence="2 3">
    <name type="scientific">Trichomonas vaginalis (strain ATCC PRA-98 / G3)</name>
    <dbReference type="NCBI Taxonomy" id="412133"/>
    <lineage>
        <taxon>Eukaryota</taxon>
        <taxon>Metamonada</taxon>
        <taxon>Parabasalia</taxon>
        <taxon>Trichomonadida</taxon>
        <taxon>Trichomonadidae</taxon>
        <taxon>Trichomonas</taxon>
    </lineage>
</organism>
<protein>
    <submittedName>
        <fullName evidence="2">Uncharacterized protein</fullName>
    </submittedName>
</protein>
<dbReference type="InParanoid" id="A2FV11"/>